<evidence type="ECO:0000313" key="2">
    <source>
        <dbReference type="EMBL" id="RNF32395.1"/>
    </source>
</evidence>
<dbReference type="Gene3D" id="3.30.70.100">
    <property type="match status" value="1"/>
</dbReference>
<dbReference type="Pfam" id="PF03992">
    <property type="entry name" value="ABM"/>
    <property type="match status" value="1"/>
</dbReference>
<proteinExistence type="predicted"/>
<dbReference type="InterPro" id="IPR050744">
    <property type="entry name" value="AI-2_Isomerase_LsrG"/>
</dbReference>
<accession>A0A422QR12</accession>
<name>A0A422QR12_9BURK</name>
<feature type="domain" description="ABM" evidence="1">
    <location>
        <begin position="8"/>
        <end position="97"/>
    </location>
</feature>
<reference evidence="2" key="1">
    <citation type="submission" date="2014-10" db="EMBL/GenBank/DDBJ databases">
        <title>Massilia sp. genome.</title>
        <authorList>
            <person name="Xu B."/>
            <person name="Dai L."/>
            <person name="Huang Z."/>
        </authorList>
    </citation>
    <scope>NUCLEOTIDE SEQUENCE [LARGE SCALE GENOMIC DNA]</scope>
    <source>
        <strain evidence="2">CFS-1</strain>
    </source>
</reference>
<organism evidence="2 3">
    <name type="scientific">Massilia aurea</name>
    <dbReference type="NCBI Taxonomy" id="373040"/>
    <lineage>
        <taxon>Bacteria</taxon>
        <taxon>Pseudomonadati</taxon>
        <taxon>Pseudomonadota</taxon>
        <taxon>Betaproteobacteria</taxon>
        <taxon>Burkholderiales</taxon>
        <taxon>Oxalobacteraceae</taxon>
        <taxon>Telluria group</taxon>
        <taxon>Massilia</taxon>
    </lineage>
</organism>
<dbReference type="GO" id="GO:0004497">
    <property type="term" value="F:monooxygenase activity"/>
    <property type="evidence" value="ECO:0007669"/>
    <property type="project" value="UniProtKB-KW"/>
</dbReference>
<dbReference type="OrthoDB" id="9812192at2"/>
<dbReference type="PANTHER" id="PTHR33336:SF3">
    <property type="entry name" value="ABM DOMAIN-CONTAINING PROTEIN"/>
    <property type="match status" value="1"/>
</dbReference>
<keyword evidence="2" id="KW-0560">Oxidoreductase</keyword>
<sequence length="103" mass="11718">MNNAKSNERHIICELRCESRVRDRVRDLIMQFVEPARAEPGCLYYDLYQQVDAPDTFFILDGWIDQAAVDSHAAHPHVAEVMKELGPLLTFGPSITLTTRTSD</sequence>
<dbReference type="SUPFAM" id="SSF54909">
    <property type="entry name" value="Dimeric alpha+beta barrel"/>
    <property type="match status" value="1"/>
</dbReference>
<keyword evidence="2" id="KW-0503">Monooxygenase</keyword>
<dbReference type="InterPro" id="IPR007138">
    <property type="entry name" value="ABM_dom"/>
</dbReference>
<gene>
    <name evidence="2" type="ORF">NM04_01840</name>
</gene>
<evidence type="ECO:0000259" key="1">
    <source>
        <dbReference type="PROSITE" id="PS51725"/>
    </source>
</evidence>
<dbReference type="PANTHER" id="PTHR33336">
    <property type="entry name" value="QUINOL MONOOXYGENASE YGIN-RELATED"/>
    <property type="match status" value="1"/>
</dbReference>
<keyword evidence="3" id="KW-1185">Reference proteome</keyword>
<protein>
    <submittedName>
        <fullName evidence="2">Antibiotic biosynthesis monooxygenase</fullName>
    </submittedName>
</protein>
<evidence type="ECO:0000313" key="3">
    <source>
        <dbReference type="Proteomes" id="UP000283254"/>
    </source>
</evidence>
<dbReference type="AlphaFoldDB" id="A0A422QR12"/>
<dbReference type="InterPro" id="IPR011008">
    <property type="entry name" value="Dimeric_a/b-barrel"/>
</dbReference>
<dbReference type="EMBL" id="JSAB01000015">
    <property type="protein sequence ID" value="RNF32395.1"/>
    <property type="molecule type" value="Genomic_DNA"/>
</dbReference>
<comment type="caution">
    <text evidence="2">The sequence shown here is derived from an EMBL/GenBank/DDBJ whole genome shotgun (WGS) entry which is preliminary data.</text>
</comment>
<dbReference type="RefSeq" id="WP_123067855.1">
    <property type="nucleotide sequence ID" value="NZ_JSAB01000015.1"/>
</dbReference>
<dbReference type="PROSITE" id="PS51725">
    <property type="entry name" value="ABM"/>
    <property type="match status" value="1"/>
</dbReference>
<dbReference type="Proteomes" id="UP000283254">
    <property type="component" value="Unassembled WGS sequence"/>
</dbReference>